<dbReference type="RefSeq" id="WP_091007394.1">
    <property type="nucleotide sequence ID" value="NZ_CP041743.1"/>
</dbReference>
<accession>A0A1I3E5E5</accession>
<keyword evidence="2" id="KW-1185">Reference proteome</keyword>
<dbReference type="Proteomes" id="UP000199548">
    <property type="component" value="Unassembled WGS sequence"/>
</dbReference>
<dbReference type="OrthoDB" id="8478958at2"/>
<evidence type="ECO:0000313" key="1">
    <source>
        <dbReference type="EMBL" id="SFH94207.1"/>
    </source>
</evidence>
<organism evidence="1 2">
    <name type="scientific">Paraburkholderia megapolitana</name>
    <dbReference type="NCBI Taxonomy" id="420953"/>
    <lineage>
        <taxon>Bacteria</taxon>
        <taxon>Pseudomonadati</taxon>
        <taxon>Pseudomonadota</taxon>
        <taxon>Betaproteobacteria</taxon>
        <taxon>Burkholderiales</taxon>
        <taxon>Burkholderiaceae</taxon>
        <taxon>Paraburkholderia</taxon>
    </lineage>
</organism>
<proteinExistence type="predicted"/>
<dbReference type="STRING" id="420953.SAMN05192543_101695"/>
<name>A0A1I3E5E5_9BURK</name>
<sequence>MSIEDGYGDDWIAAATHVRDFSCDAVFLIDDGRFVVSGGDLSDDERERLSEPLREFGLASPAHTHLSTGDLLGRESHLARYYEQLIAIASAHGKAREVQTGGFPHFAVKPAFIAAGQDLTSFVWIDWIAETAEALEALAASRGLVQREVWDYLDQGWAVRIVSRGEMTYLLEWNWEDDEDKLAGYGFATDELARQAAAALERLSIIHRRLIELMGHDYWTYIRPPAETRARVTPSAFGRKVLSLIRLPHAKRRSR</sequence>
<gene>
    <name evidence="1" type="ORF">SAMN05192543_101695</name>
</gene>
<reference evidence="1 2" key="1">
    <citation type="submission" date="2016-10" db="EMBL/GenBank/DDBJ databases">
        <authorList>
            <person name="de Groot N.N."/>
        </authorList>
    </citation>
    <scope>NUCLEOTIDE SEQUENCE [LARGE SCALE GENOMIC DNA]</scope>
    <source>
        <strain evidence="1 2">LMG 23650</strain>
    </source>
</reference>
<dbReference type="AlphaFoldDB" id="A0A1I3E5E5"/>
<protein>
    <submittedName>
        <fullName evidence="1">Uncharacterized protein</fullName>
    </submittedName>
</protein>
<dbReference type="EMBL" id="FOQU01000001">
    <property type="protein sequence ID" value="SFH94207.1"/>
    <property type="molecule type" value="Genomic_DNA"/>
</dbReference>
<evidence type="ECO:0000313" key="2">
    <source>
        <dbReference type="Proteomes" id="UP000199548"/>
    </source>
</evidence>